<organism evidence="1 2">
    <name type="scientific">Phialemonium thermophilum</name>
    <dbReference type="NCBI Taxonomy" id="223376"/>
    <lineage>
        <taxon>Eukaryota</taxon>
        <taxon>Fungi</taxon>
        <taxon>Dikarya</taxon>
        <taxon>Ascomycota</taxon>
        <taxon>Pezizomycotina</taxon>
        <taxon>Sordariomycetes</taxon>
        <taxon>Sordariomycetidae</taxon>
        <taxon>Cephalothecales</taxon>
        <taxon>Cephalothecaceae</taxon>
        <taxon>Phialemonium</taxon>
    </lineage>
</organism>
<protein>
    <submittedName>
        <fullName evidence="1">Uncharacterized protein</fullName>
    </submittedName>
</protein>
<proteinExistence type="predicted"/>
<dbReference type="EMBL" id="JAZHXJ010000435">
    <property type="protein sequence ID" value="KAL1861345.1"/>
    <property type="molecule type" value="Genomic_DNA"/>
</dbReference>
<keyword evidence="2" id="KW-1185">Reference proteome</keyword>
<gene>
    <name evidence="1" type="ORF">VTK73DRAFT_7133</name>
</gene>
<evidence type="ECO:0000313" key="2">
    <source>
        <dbReference type="Proteomes" id="UP001586593"/>
    </source>
</evidence>
<name>A0ABR3WGI2_9PEZI</name>
<dbReference type="PROSITE" id="PS51257">
    <property type="entry name" value="PROKAR_LIPOPROTEIN"/>
    <property type="match status" value="1"/>
</dbReference>
<sequence length="128" mass="14757">MEIQKNQDTKTWVGLPSFLAGCFRPAPSQGHDSWQCQTRRHLTRNKLACPYSCGHDVPPLPRLHAPFSWSSPQVFRYPCPHQPFFIATVRHATKETKLKPGSWGDDYNTHAQRELWESSILINWLSIS</sequence>
<evidence type="ECO:0000313" key="1">
    <source>
        <dbReference type="EMBL" id="KAL1861345.1"/>
    </source>
</evidence>
<accession>A0ABR3WGI2</accession>
<dbReference type="Proteomes" id="UP001586593">
    <property type="component" value="Unassembled WGS sequence"/>
</dbReference>
<comment type="caution">
    <text evidence="1">The sequence shown here is derived from an EMBL/GenBank/DDBJ whole genome shotgun (WGS) entry which is preliminary data.</text>
</comment>
<reference evidence="1 2" key="1">
    <citation type="journal article" date="2024" name="Commun. Biol.">
        <title>Comparative genomic analysis of thermophilic fungi reveals convergent evolutionary adaptations and gene losses.</title>
        <authorList>
            <person name="Steindorff A.S."/>
            <person name="Aguilar-Pontes M.V."/>
            <person name="Robinson A.J."/>
            <person name="Andreopoulos B."/>
            <person name="LaButti K."/>
            <person name="Kuo A."/>
            <person name="Mondo S."/>
            <person name="Riley R."/>
            <person name="Otillar R."/>
            <person name="Haridas S."/>
            <person name="Lipzen A."/>
            <person name="Grimwood J."/>
            <person name="Schmutz J."/>
            <person name="Clum A."/>
            <person name="Reid I.D."/>
            <person name="Moisan M.C."/>
            <person name="Butler G."/>
            <person name="Nguyen T.T.M."/>
            <person name="Dewar K."/>
            <person name="Conant G."/>
            <person name="Drula E."/>
            <person name="Henrissat B."/>
            <person name="Hansel C."/>
            <person name="Singer S."/>
            <person name="Hutchinson M.I."/>
            <person name="de Vries R.P."/>
            <person name="Natvig D.O."/>
            <person name="Powell A.J."/>
            <person name="Tsang A."/>
            <person name="Grigoriev I.V."/>
        </authorList>
    </citation>
    <scope>NUCLEOTIDE SEQUENCE [LARGE SCALE GENOMIC DNA]</scope>
    <source>
        <strain evidence="1 2">ATCC 24622</strain>
    </source>
</reference>